<organism evidence="2 3">
    <name type="scientific">Stachybotrys elegans</name>
    <dbReference type="NCBI Taxonomy" id="80388"/>
    <lineage>
        <taxon>Eukaryota</taxon>
        <taxon>Fungi</taxon>
        <taxon>Dikarya</taxon>
        <taxon>Ascomycota</taxon>
        <taxon>Pezizomycotina</taxon>
        <taxon>Sordariomycetes</taxon>
        <taxon>Hypocreomycetidae</taxon>
        <taxon>Hypocreales</taxon>
        <taxon>Stachybotryaceae</taxon>
        <taxon>Stachybotrys</taxon>
    </lineage>
</organism>
<dbReference type="EMBL" id="JAGPNK010000010">
    <property type="protein sequence ID" value="KAH7312274.1"/>
    <property type="molecule type" value="Genomic_DNA"/>
</dbReference>
<evidence type="ECO:0000313" key="2">
    <source>
        <dbReference type="EMBL" id="KAH7312274.1"/>
    </source>
</evidence>
<keyword evidence="1" id="KW-0732">Signal</keyword>
<proteinExistence type="predicted"/>
<keyword evidence="3" id="KW-1185">Reference proteome</keyword>
<dbReference type="Proteomes" id="UP000813444">
    <property type="component" value="Unassembled WGS sequence"/>
</dbReference>
<accession>A0A8K0WQ47</accession>
<evidence type="ECO:0000256" key="1">
    <source>
        <dbReference type="SAM" id="SignalP"/>
    </source>
</evidence>
<name>A0A8K0WQ47_9HYPO</name>
<gene>
    <name evidence="2" type="ORF">B0I35DRAFT_51533</name>
</gene>
<evidence type="ECO:0000313" key="3">
    <source>
        <dbReference type="Proteomes" id="UP000813444"/>
    </source>
</evidence>
<sequence>MRLSIHNFGQTFVKCLCFCVFSGSVACGIHPVRWQQDRPDSPVSRTIGAILEMVETKNPRGLHDMDMTVMAKALLAAANDLSRAFKTVDPTSQLRNIGHYHQSSGPWYA</sequence>
<dbReference type="AlphaFoldDB" id="A0A8K0WQ47"/>
<dbReference type="PROSITE" id="PS51257">
    <property type="entry name" value="PROKAR_LIPOPROTEIN"/>
    <property type="match status" value="1"/>
</dbReference>
<comment type="caution">
    <text evidence="2">The sequence shown here is derived from an EMBL/GenBank/DDBJ whole genome shotgun (WGS) entry which is preliminary data.</text>
</comment>
<protein>
    <submittedName>
        <fullName evidence="2">Uncharacterized protein</fullName>
    </submittedName>
</protein>
<feature type="chain" id="PRO_5035429692" evidence="1">
    <location>
        <begin position="28"/>
        <end position="109"/>
    </location>
</feature>
<feature type="signal peptide" evidence="1">
    <location>
        <begin position="1"/>
        <end position="27"/>
    </location>
</feature>
<reference evidence="2" key="1">
    <citation type="journal article" date="2021" name="Nat. Commun.">
        <title>Genetic determinants of endophytism in the Arabidopsis root mycobiome.</title>
        <authorList>
            <person name="Mesny F."/>
            <person name="Miyauchi S."/>
            <person name="Thiergart T."/>
            <person name="Pickel B."/>
            <person name="Atanasova L."/>
            <person name="Karlsson M."/>
            <person name="Huettel B."/>
            <person name="Barry K.W."/>
            <person name="Haridas S."/>
            <person name="Chen C."/>
            <person name="Bauer D."/>
            <person name="Andreopoulos W."/>
            <person name="Pangilinan J."/>
            <person name="LaButti K."/>
            <person name="Riley R."/>
            <person name="Lipzen A."/>
            <person name="Clum A."/>
            <person name="Drula E."/>
            <person name="Henrissat B."/>
            <person name="Kohler A."/>
            <person name="Grigoriev I.V."/>
            <person name="Martin F.M."/>
            <person name="Hacquard S."/>
        </authorList>
    </citation>
    <scope>NUCLEOTIDE SEQUENCE</scope>
    <source>
        <strain evidence="2">MPI-CAGE-CH-0235</strain>
    </source>
</reference>